<dbReference type="SUPFAM" id="SSF57180">
    <property type="entry name" value="Cellulose-binding domain"/>
    <property type="match status" value="1"/>
</dbReference>
<dbReference type="AlphaFoldDB" id="A0AAJ0GP39"/>
<evidence type="ECO:0000313" key="7">
    <source>
        <dbReference type="Proteomes" id="UP001273166"/>
    </source>
</evidence>
<keyword evidence="1 4" id="KW-0732">Signal</keyword>
<comment type="caution">
    <text evidence="6">The sequence shown here is derived from an EMBL/GenBank/DDBJ whole genome shotgun (WGS) entry which is preliminary data.</text>
</comment>
<reference evidence="6" key="2">
    <citation type="submission" date="2023-06" db="EMBL/GenBank/DDBJ databases">
        <authorList>
            <consortium name="Lawrence Berkeley National Laboratory"/>
            <person name="Mondo S.J."/>
            <person name="Hensen N."/>
            <person name="Bonometti L."/>
            <person name="Westerberg I."/>
            <person name="Brannstrom I.O."/>
            <person name="Guillou S."/>
            <person name="Cros-Aarteil S."/>
            <person name="Calhoun S."/>
            <person name="Haridas S."/>
            <person name="Kuo A."/>
            <person name="Pangilinan J."/>
            <person name="Riley R."/>
            <person name="Labutti K."/>
            <person name="Andreopoulos B."/>
            <person name="Lipzen A."/>
            <person name="Chen C."/>
            <person name="Yanf M."/>
            <person name="Daum C."/>
            <person name="Ng V."/>
            <person name="Clum A."/>
            <person name="Steindorff A."/>
            <person name="Ohm R."/>
            <person name="Martin F."/>
            <person name="Silar P."/>
            <person name="Natvig D."/>
            <person name="Lalanne C."/>
            <person name="Gautier V."/>
            <person name="Ament-Velasquez S.L."/>
            <person name="Kruys A."/>
            <person name="Hutchinson M.I."/>
            <person name="Powell A.J."/>
            <person name="Barry K."/>
            <person name="Miller A.N."/>
            <person name="Grigoriev I.V."/>
            <person name="Debuchy R."/>
            <person name="Gladieux P."/>
            <person name="Thoren M.H."/>
            <person name="Johannesson H."/>
        </authorList>
    </citation>
    <scope>NUCLEOTIDE SEQUENCE</scope>
    <source>
        <strain evidence="6">CBS 333.67</strain>
    </source>
</reference>
<dbReference type="InterPro" id="IPR000254">
    <property type="entry name" value="CBD"/>
</dbReference>
<evidence type="ECO:0000256" key="1">
    <source>
        <dbReference type="ARBA" id="ARBA00022729"/>
    </source>
</evidence>
<keyword evidence="7" id="KW-1185">Reference proteome</keyword>
<proteinExistence type="predicted"/>
<evidence type="ECO:0000313" key="6">
    <source>
        <dbReference type="EMBL" id="KAK3303486.1"/>
    </source>
</evidence>
<dbReference type="Pfam" id="PF00734">
    <property type="entry name" value="CBM_1"/>
    <property type="match status" value="1"/>
</dbReference>
<feature type="signal peptide" evidence="4">
    <location>
        <begin position="1"/>
        <end position="21"/>
    </location>
</feature>
<evidence type="ECO:0000259" key="5">
    <source>
        <dbReference type="PROSITE" id="PS51164"/>
    </source>
</evidence>
<dbReference type="SMART" id="SM00236">
    <property type="entry name" value="fCBD"/>
    <property type="match status" value="1"/>
</dbReference>
<reference evidence="6" key="1">
    <citation type="journal article" date="2023" name="Mol. Phylogenet. Evol.">
        <title>Genome-scale phylogeny and comparative genomics of the fungal order Sordariales.</title>
        <authorList>
            <person name="Hensen N."/>
            <person name="Bonometti L."/>
            <person name="Westerberg I."/>
            <person name="Brannstrom I.O."/>
            <person name="Guillou S."/>
            <person name="Cros-Aarteil S."/>
            <person name="Calhoun S."/>
            <person name="Haridas S."/>
            <person name="Kuo A."/>
            <person name="Mondo S."/>
            <person name="Pangilinan J."/>
            <person name="Riley R."/>
            <person name="LaButti K."/>
            <person name="Andreopoulos B."/>
            <person name="Lipzen A."/>
            <person name="Chen C."/>
            <person name="Yan M."/>
            <person name="Daum C."/>
            <person name="Ng V."/>
            <person name="Clum A."/>
            <person name="Steindorff A."/>
            <person name="Ohm R.A."/>
            <person name="Martin F."/>
            <person name="Silar P."/>
            <person name="Natvig D.O."/>
            <person name="Lalanne C."/>
            <person name="Gautier V."/>
            <person name="Ament-Velasquez S.L."/>
            <person name="Kruys A."/>
            <person name="Hutchinson M.I."/>
            <person name="Powell A.J."/>
            <person name="Barry K."/>
            <person name="Miller A.N."/>
            <person name="Grigoriev I.V."/>
            <person name="Debuchy R."/>
            <person name="Gladieux P."/>
            <person name="Hiltunen Thoren M."/>
            <person name="Johannesson H."/>
        </authorList>
    </citation>
    <scope>NUCLEOTIDE SEQUENCE</scope>
    <source>
        <strain evidence="6">CBS 333.67</strain>
    </source>
</reference>
<evidence type="ECO:0000256" key="2">
    <source>
        <dbReference type="ARBA" id="ARBA00023277"/>
    </source>
</evidence>
<evidence type="ECO:0000256" key="4">
    <source>
        <dbReference type="SAM" id="SignalP"/>
    </source>
</evidence>
<feature type="domain" description="CBM1" evidence="5">
    <location>
        <begin position="258"/>
        <end position="294"/>
    </location>
</feature>
<dbReference type="EMBL" id="JAUDZG010000006">
    <property type="protein sequence ID" value="KAK3303486.1"/>
    <property type="molecule type" value="Genomic_DNA"/>
</dbReference>
<evidence type="ECO:0000256" key="3">
    <source>
        <dbReference type="ARBA" id="ARBA00023326"/>
    </source>
</evidence>
<dbReference type="GO" id="GO:0000272">
    <property type="term" value="P:polysaccharide catabolic process"/>
    <property type="evidence" value="ECO:0007669"/>
    <property type="project" value="UniProtKB-KW"/>
</dbReference>
<dbReference type="InterPro" id="IPR035971">
    <property type="entry name" value="CBD_sf"/>
</dbReference>
<dbReference type="GO" id="GO:0030248">
    <property type="term" value="F:cellulose binding"/>
    <property type="evidence" value="ECO:0007669"/>
    <property type="project" value="InterPro"/>
</dbReference>
<sequence length="294" mass="30423">MPFSRQILSALAAAAITAVEGAMGPAFSTGPVATNSFIREASSTLILPKAPSGSSGDASLWVGMGTSNGDLIQSIADNWSSENWSIFAYTLVSTGPNSQMPVQSDSTTAYPGDQITMHYKFDDSTGNYTQYVSINGKLVHTLSTSSGRAQGFGSAVECGETNCGTMPAHKWINTTIIMDKADPNYINTLGKGPSVTGEMVTNDGGKTWTVDTIDIPGYDFSTGKIVTGTTGAKTKAATMASTAQASAATSSPSSSGGATASHWAQCGGIGYSGPTTCESPYKCTYANDYYSQCL</sequence>
<gene>
    <name evidence="6" type="ORF">B0T15DRAFT_276368</name>
</gene>
<feature type="chain" id="PRO_5042559037" description="CBM1 domain-containing protein" evidence="4">
    <location>
        <begin position="22"/>
        <end position="294"/>
    </location>
</feature>
<organism evidence="6 7">
    <name type="scientific">Chaetomium strumarium</name>
    <dbReference type="NCBI Taxonomy" id="1170767"/>
    <lineage>
        <taxon>Eukaryota</taxon>
        <taxon>Fungi</taxon>
        <taxon>Dikarya</taxon>
        <taxon>Ascomycota</taxon>
        <taxon>Pezizomycotina</taxon>
        <taxon>Sordariomycetes</taxon>
        <taxon>Sordariomycetidae</taxon>
        <taxon>Sordariales</taxon>
        <taxon>Chaetomiaceae</taxon>
        <taxon>Chaetomium</taxon>
    </lineage>
</organism>
<dbReference type="Proteomes" id="UP001273166">
    <property type="component" value="Unassembled WGS sequence"/>
</dbReference>
<keyword evidence="3" id="KW-0624">Polysaccharide degradation</keyword>
<protein>
    <recommendedName>
        <fullName evidence="5">CBM1 domain-containing protein</fullName>
    </recommendedName>
</protein>
<dbReference type="GO" id="GO:0005576">
    <property type="term" value="C:extracellular region"/>
    <property type="evidence" value="ECO:0007669"/>
    <property type="project" value="InterPro"/>
</dbReference>
<keyword evidence="2" id="KW-0119">Carbohydrate metabolism</keyword>
<accession>A0AAJ0GP39</accession>
<dbReference type="PROSITE" id="PS00562">
    <property type="entry name" value="CBM1_1"/>
    <property type="match status" value="1"/>
</dbReference>
<dbReference type="GeneID" id="87882351"/>
<dbReference type="PROSITE" id="PS51164">
    <property type="entry name" value="CBM1_2"/>
    <property type="match status" value="1"/>
</dbReference>
<name>A0AAJ0GP39_9PEZI</name>
<dbReference type="RefSeq" id="XP_062719266.1">
    <property type="nucleotide sequence ID" value="XM_062863522.1"/>
</dbReference>